<protein>
    <submittedName>
        <fullName evidence="1">Uncharacterized protein</fullName>
    </submittedName>
</protein>
<sequence length="54" mass="5832">MGHWALGMGHWALGIGHGALGNRQRFSGFVVKDSSLRSILRIGNRAARDGIENS</sequence>
<dbReference type="Proteomes" id="UP000637383">
    <property type="component" value="Unassembled WGS sequence"/>
</dbReference>
<gene>
    <name evidence="1" type="ORF">H6H03_17560</name>
</gene>
<dbReference type="RefSeq" id="WP_190956322.1">
    <property type="nucleotide sequence ID" value="NZ_JACJTU010000015.1"/>
</dbReference>
<keyword evidence="2" id="KW-1185">Reference proteome</keyword>
<proteinExistence type="predicted"/>
<evidence type="ECO:0000313" key="1">
    <source>
        <dbReference type="EMBL" id="MBD2735680.1"/>
    </source>
</evidence>
<reference evidence="1 2" key="1">
    <citation type="journal article" date="2020" name="ISME J.">
        <title>Comparative genomics reveals insights into cyanobacterial evolution and habitat adaptation.</title>
        <authorList>
            <person name="Chen M.Y."/>
            <person name="Teng W.K."/>
            <person name="Zhao L."/>
            <person name="Hu C.X."/>
            <person name="Zhou Y.K."/>
            <person name="Han B.P."/>
            <person name="Song L.R."/>
            <person name="Shu W.S."/>
        </authorList>
    </citation>
    <scope>NUCLEOTIDE SEQUENCE [LARGE SCALE GENOMIC DNA]</scope>
    <source>
        <strain evidence="1 2">FACHB-159</strain>
    </source>
</reference>
<name>A0ABR8K879_9NOSO</name>
<dbReference type="EMBL" id="JACJTU010000015">
    <property type="protein sequence ID" value="MBD2735680.1"/>
    <property type="molecule type" value="Genomic_DNA"/>
</dbReference>
<accession>A0ABR8K879</accession>
<comment type="caution">
    <text evidence="1">The sequence shown here is derived from an EMBL/GenBank/DDBJ whole genome shotgun (WGS) entry which is preliminary data.</text>
</comment>
<organism evidence="1 2">
    <name type="scientific">Nostoc paludosum FACHB-159</name>
    <dbReference type="NCBI Taxonomy" id="2692908"/>
    <lineage>
        <taxon>Bacteria</taxon>
        <taxon>Bacillati</taxon>
        <taxon>Cyanobacteriota</taxon>
        <taxon>Cyanophyceae</taxon>
        <taxon>Nostocales</taxon>
        <taxon>Nostocaceae</taxon>
        <taxon>Nostoc</taxon>
    </lineage>
</organism>
<evidence type="ECO:0000313" key="2">
    <source>
        <dbReference type="Proteomes" id="UP000637383"/>
    </source>
</evidence>